<feature type="domain" description="HTH LytTR-type" evidence="5">
    <location>
        <begin position="134"/>
        <end position="233"/>
    </location>
</feature>
<dbReference type="Gene3D" id="3.40.50.2300">
    <property type="match status" value="1"/>
</dbReference>
<dbReference type="GO" id="GO:0000156">
    <property type="term" value="F:phosphorelay response regulator activity"/>
    <property type="evidence" value="ECO:0007669"/>
    <property type="project" value="InterPro"/>
</dbReference>
<organism evidence="6 7">
    <name type="scientific">Agathobacter ruminis</name>
    <dbReference type="NCBI Taxonomy" id="1712665"/>
    <lineage>
        <taxon>Bacteria</taxon>
        <taxon>Bacillati</taxon>
        <taxon>Bacillota</taxon>
        <taxon>Clostridia</taxon>
        <taxon>Lachnospirales</taxon>
        <taxon>Lachnospiraceae</taxon>
        <taxon>Agathobacter</taxon>
    </lineage>
</organism>
<feature type="modified residue" description="4-aspartylphosphate" evidence="3">
    <location>
        <position position="60"/>
    </location>
</feature>
<evidence type="ECO:0000259" key="4">
    <source>
        <dbReference type="PROSITE" id="PS50110"/>
    </source>
</evidence>
<dbReference type="InterPro" id="IPR046947">
    <property type="entry name" value="LytR-like"/>
</dbReference>
<evidence type="ECO:0000256" key="3">
    <source>
        <dbReference type="PROSITE-ProRule" id="PRU00169"/>
    </source>
</evidence>
<evidence type="ECO:0000313" key="7">
    <source>
        <dbReference type="Proteomes" id="UP000224563"/>
    </source>
</evidence>
<comment type="function">
    <text evidence="2">May play the central regulatory role in sporulation. It may be an element of the effector pathway responsible for the activation of sporulation genes in response to nutritional stress. Spo0A may act in concert with spo0H (a sigma factor) to control the expression of some genes that are critical to the sporulation process.</text>
</comment>
<proteinExistence type="predicted"/>
<dbReference type="InterPro" id="IPR011006">
    <property type="entry name" value="CheY-like_superfamily"/>
</dbReference>
<dbReference type="AlphaFoldDB" id="A0A2G3E4T2"/>
<gene>
    <name evidence="6" type="ORF">CSX02_03695</name>
</gene>
<dbReference type="Gene3D" id="2.40.50.1020">
    <property type="entry name" value="LytTr DNA-binding domain"/>
    <property type="match status" value="1"/>
</dbReference>
<dbReference type="PROSITE" id="PS50110">
    <property type="entry name" value="RESPONSE_REGULATORY"/>
    <property type="match status" value="1"/>
</dbReference>
<dbReference type="Pfam" id="PF00072">
    <property type="entry name" value="Response_reg"/>
    <property type="match status" value="1"/>
</dbReference>
<dbReference type="EMBL" id="PDYG01000012">
    <property type="protein sequence ID" value="PHU38292.1"/>
    <property type="molecule type" value="Genomic_DNA"/>
</dbReference>
<keyword evidence="3" id="KW-0597">Phosphoprotein</keyword>
<dbReference type="Pfam" id="PF04397">
    <property type="entry name" value="LytTR"/>
    <property type="match status" value="1"/>
</dbReference>
<reference evidence="6 7" key="2">
    <citation type="submission" date="2017-10" db="EMBL/GenBank/DDBJ databases">
        <authorList>
            <person name="Banno H."/>
            <person name="Chua N.-H."/>
        </authorList>
    </citation>
    <scope>NUCLEOTIDE SEQUENCE [LARGE SCALE GENOMIC DNA]</scope>
    <source>
        <strain evidence="6 7">JK623</strain>
    </source>
</reference>
<keyword evidence="7" id="KW-1185">Reference proteome</keyword>
<evidence type="ECO:0000256" key="1">
    <source>
        <dbReference type="ARBA" id="ARBA00018672"/>
    </source>
</evidence>
<dbReference type="GO" id="GO:0003677">
    <property type="term" value="F:DNA binding"/>
    <property type="evidence" value="ECO:0007669"/>
    <property type="project" value="InterPro"/>
</dbReference>
<evidence type="ECO:0000259" key="5">
    <source>
        <dbReference type="PROSITE" id="PS50930"/>
    </source>
</evidence>
<protein>
    <recommendedName>
        <fullName evidence="1">Stage 0 sporulation protein A homolog</fullName>
    </recommendedName>
</protein>
<evidence type="ECO:0000256" key="2">
    <source>
        <dbReference type="ARBA" id="ARBA00024867"/>
    </source>
</evidence>
<comment type="caution">
    <text evidence="6">The sequence shown here is derived from an EMBL/GenBank/DDBJ whole genome shotgun (WGS) entry which is preliminary data.</text>
</comment>
<evidence type="ECO:0000313" key="6">
    <source>
        <dbReference type="EMBL" id="PHU38292.1"/>
    </source>
</evidence>
<name>A0A2G3E4T2_9FIRM</name>
<feature type="domain" description="Response regulatory" evidence="4">
    <location>
        <begin position="5"/>
        <end position="125"/>
    </location>
</feature>
<dbReference type="InterPro" id="IPR001789">
    <property type="entry name" value="Sig_transdc_resp-reg_receiver"/>
</dbReference>
<dbReference type="InterPro" id="IPR007492">
    <property type="entry name" value="LytTR_DNA-bd_dom"/>
</dbReference>
<dbReference type="SUPFAM" id="SSF52172">
    <property type="entry name" value="CheY-like"/>
    <property type="match status" value="1"/>
</dbReference>
<dbReference type="Proteomes" id="UP000224563">
    <property type="component" value="Unassembled WGS sequence"/>
</dbReference>
<accession>A0A2G3E4T2</accession>
<dbReference type="PROSITE" id="PS50930">
    <property type="entry name" value="HTH_LYTTR"/>
    <property type="match status" value="1"/>
</dbReference>
<dbReference type="PANTHER" id="PTHR37299:SF1">
    <property type="entry name" value="STAGE 0 SPORULATION PROTEIN A HOMOLOG"/>
    <property type="match status" value="1"/>
</dbReference>
<reference evidence="6 7" key="1">
    <citation type="submission" date="2017-10" db="EMBL/GenBank/DDBJ databases">
        <title>Resolving the taxonomy of Roseburia spp., Eubacterium rectale and Agathobacter spp. through phylogenomic analysis.</title>
        <authorList>
            <person name="Sheridan P.O."/>
            <person name="Walker A.W."/>
            <person name="Duncan S.H."/>
            <person name="Scott K.P."/>
            <person name="Toole P.W.O."/>
            <person name="Luis P."/>
            <person name="Flint H.J."/>
        </authorList>
    </citation>
    <scope>NUCLEOTIDE SEQUENCE [LARGE SCALE GENOMIC DNA]</scope>
    <source>
        <strain evidence="6 7">JK623</strain>
    </source>
</reference>
<dbReference type="PANTHER" id="PTHR37299">
    <property type="entry name" value="TRANSCRIPTIONAL REGULATOR-RELATED"/>
    <property type="match status" value="1"/>
</dbReference>
<dbReference type="SMART" id="SM00448">
    <property type="entry name" value="REC"/>
    <property type="match status" value="1"/>
</dbReference>
<dbReference type="SMART" id="SM00850">
    <property type="entry name" value="LytTR"/>
    <property type="match status" value="1"/>
</dbReference>
<sequence>MKMYKIAICDDDAIICEELESKIIEYSFDRTVSFEIQKWNDSVLFCNQIVEYNPDILFLDIEIPNFSGVEVAKFIRNELNNENLIIFFISYKKNYAMELFQVHPHDFLVKPIETQKLNRALDKALKLLQLNSYFHYSYKKKNYVVPYSEVMYFYSQNKTVFIKKYDGETLSYLGKLKDIVLDLPLGFVCISKSYIINLRYLKSWKSDFCTMKDGMELSIAQSKRQNFKTVLLQLERG</sequence>